<reference evidence="1 2" key="1">
    <citation type="journal article" date="2015" name="Genome Announc.">
        <title>Expanding the biotechnology potential of lactobacilli through comparative genomics of 213 strains and associated genera.</title>
        <authorList>
            <person name="Sun Z."/>
            <person name="Harris H.M."/>
            <person name="McCann A."/>
            <person name="Guo C."/>
            <person name="Argimon S."/>
            <person name="Zhang W."/>
            <person name="Yang X."/>
            <person name="Jeffery I.B."/>
            <person name="Cooney J.C."/>
            <person name="Kagawa T.F."/>
            <person name="Liu W."/>
            <person name="Song Y."/>
            <person name="Salvetti E."/>
            <person name="Wrobel A."/>
            <person name="Rasinkangas P."/>
            <person name="Parkhill J."/>
            <person name="Rea M.C."/>
            <person name="O'Sullivan O."/>
            <person name="Ritari J."/>
            <person name="Douillard F.P."/>
            <person name="Paul Ross R."/>
            <person name="Yang R."/>
            <person name="Briner A.E."/>
            <person name="Felis G.E."/>
            <person name="de Vos W.M."/>
            <person name="Barrangou R."/>
            <person name="Klaenhammer T.R."/>
            <person name="Caufield P.W."/>
            <person name="Cui Y."/>
            <person name="Zhang H."/>
            <person name="O'Toole P.W."/>
        </authorList>
    </citation>
    <scope>NUCLEOTIDE SEQUENCE [LARGE SCALE GENOMIC DNA]</scope>
    <source>
        <strain evidence="1 2">DSM 18793</strain>
    </source>
</reference>
<evidence type="ECO:0000313" key="2">
    <source>
        <dbReference type="Proteomes" id="UP000051084"/>
    </source>
</evidence>
<gene>
    <name evidence="1" type="ORF">FC21_GL001380</name>
</gene>
<dbReference type="EMBL" id="AZGC01000039">
    <property type="protein sequence ID" value="KRL93912.1"/>
    <property type="molecule type" value="Genomic_DNA"/>
</dbReference>
<dbReference type="RefSeq" id="WP_054652963.1">
    <property type="nucleotide sequence ID" value="NZ_AZGC01000039.1"/>
</dbReference>
<sequence>MNENTTTPSQVWLEAGTNPDARQLLKKMSDNLFKAQCVVNDIVSHKHSADEEQRLVTTLEQLSAISTFQAGEMKHILSGE</sequence>
<evidence type="ECO:0000313" key="1">
    <source>
        <dbReference type="EMBL" id="KRL93912.1"/>
    </source>
</evidence>
<protein>
    <submittedName>
        <fullName evidence="1">Uncharacterized protein</fullName>
    </submittedName>
</protein>
<proteinExistence type="predicted"/>
<dbReference type="Proteomes" id="UP000051084">
    <property type="component" value="Unassembled WGS sequence"/>
</dbReference>
<keyword evidence="2" id="KW-1185">Reference proteome</keyword>
<organism evidence="1 2">
    <name type="scientific">Limosilactobacillus equigenerosi DSM 18793 = JCM 14505</name>
    <dbReference type="NCBI Taxonomy" id="1423742"/>
    <lineage>
        <taxon>Bacteria</taxon>
        <taxon>Bacillati</taxon>
        <taxon>Bacillota</taxon>
        <taxon>Bacilli</taxon>
        <taxon>Lactobacillales</taxon>
        <taxon>Lactobacillaceae</taxon>
        <taxon>Limosilactobacillus</taxon>
    </lineage>
</organism>
<name>A0A0R1UR86_9LACO</name>
<accession>A0A0R1UR86</accession>
<dbReference type="AlphaFoldDB" id="A0A0R1UR86"/>
<comment type="caution">
    <text evidence="1">The sequence shown here is derived from an EMBL/GenBank/DDBJ whole genome shotgun (WGS) entry which is preliminary data.</text>
</comment>
<dbReference type="STRING" id="417373.GCA_001570685_00470"/>
<dbReference type="PATRIC" id="fig|1423742.4.peg.1431"/>